<evidence type="ECO:0000256" key="1">
    <source>
        <dbReference type="HAMAP-Rule" id="MF_00386"/>
    </source>
</evidence>
<dbReference type="NCBIfam" id="TIGR00278">
    <property type="entry name" value="membrane protein insertion efficiency factor YidD"/>
    <property type="match status" value="1"/>
</dbReference>
<dbReference type="Pfam" id="PF01809">
    <property type="entry name" value="YidD"/>
    <property type="match status" value="1"/>
</dbReference>
<gene>
    <name evidence="3" type="ORF">GCM10011366_21040</name>
</gene>
<evidence type="ECO:0000313" key="3">
    <source>
        <dbReference type="EMBL" id="GGF53072.1"/>
    </source>
</evidence>
<keyword evidence="1" id="KW-0472">Membrane</keyword>
<dbReference type="PANTHER" id="PTHR33383">
    <property type="entry name" value="MEMBRANE PROTEIN INSERTION EFFICIENCY FACTOR-RELATED"/>
    <property type="match status" value="1"/>
</dbReference>
<feature type="compositionally biased region" description="Low complexity" evidence="2">
    <location>
        <begin position="92"/>
        <end position="116"/>
    </location>
</feature>
<dbReference type="RefSeq" id="WP_229735177.1">
    <property type="nucleotide sequence ID" value="NZ_BAABKH010000003.1"/>
</dbReference>
<keyword evidence="1" id="KW-1003">Cell membrane</keyword>
<keyword evidence="4" id="KW-1185">Reference proteome</keyword>
<dbReference type="EMBL" id="BMEM01000003">
    <property type="protein sequence ID" value="GGF53072.1"/>
    <property type="molecule type" value="Genomic_DNA"/>
</dbReference>
<accession>A0A917BR93</accession>
<evidence type="ECO:0000256" key="2">
    <source>
        <dbReference type="SAM" id="MobiDB-lite"/>
    </source>
</evidence>
<dbReference type="AlphaFoldDB" id="A0A917BR93"/>
<sequence>MTGDMRDVHRGGVPLREHRSVLALPLVWLVQLYQRTVSPMLGPVCRYYPSCSAYAVTALERFGPVRGSWLTALRLLRCTPLARGGVDHVPPRHTAAAPRPTVVAAPTTVSTAHHRP</sequence>
<dbReference type="Proteomes" id="UP000605670">
    <property type="component" value="Unassembled WGS sequence"/>
</dbReference>
<comment type="subcellular location">
    <subcellularLocation>
        <location evidence="1">Cell membrane</location>
        <topology evidence="1">Peripheral membrane protein</topology>
        <orientation evidence="1">Cytoplasmic side</orientation>
    </subcellularLocation>
</comment>
<feature type="region of interest" description="Disordered" evidence="2">
    <location>
        <begin position="87"/>
        <end position="116"/>
    </location>
</feature>
<name>A0A917BR93_9MICO</name>
<proteinExistence type="inferred from homology"/>
<dbReference type="InterPro" id="IPR002696">
    <property type="entry name" value="Membr_insert_effic_factor_YidD"/>
</dbReference>
<reference evidence="3" key="2">
    <citation type="submission" date="2020-09" db="EMBL/GenBank/DDBJ databases">
        <authorList>
            <person name="Sun Q."/>
            <person name="Zhou Y."/>
        </authorList>
    </citation>
    <scope>NUCLEOTIDE SEQUENCE</scope>
    <source>
        <strain evidence="3">CGMCC 1.12160</strain>
    </source>
</reference>
<dbReference type="HAMAP" id="MF_00386">
    <property type="entry name" value="UPF0161_YidD"/>
    <property type="match status" value="1"/>
</dbReference>
<organism evidence="3 4">
    <name type="scientific">Ornithinimicrobium tianjinense</name>
    <dbReference type="NCBI Taxonomy" id="1195761"/>
    <lineage>
        <taxon>Bacteria</taxon>
        <taxon>Bacillati</taxon>
        <taxon>Actinomycetota</taxon>
        <taxon>Actinomycetes</taxon>
        <taxon>Micrococcales</taxon>
        <taxon>Ornithinimicrobiaceae</taxon>
        <taxon>Ornithinimicrobium</taxon>
    </lineage>
</organism>
<dbReference type="GO" id="GO:0005886">
    <property type="term" value="C:plasma membrane"/>
    <property type="evidence" value="ECO:0007669"/>
    <property type="project" value="UniProtKB-SubCell"/>
</dbReference>
<evidence type="ECO:0000313" key="4">
    <source>
        <dbReference type="Proteomes" id="UP000605670"/>
    </source>
</evidence>
<comment type="function">
    <text evidence="1">Could be involved in insertion of integral membrane proteins into the membrane.</text>
</comment>
<dbReference type="SMART" id="SM01234">
    <property type="entry name" value="Haemolytic"/>
    <property type="match status" value="1"/>
</dbReference>
<comment type="caution">
    <text evidence="3">The sequence shown here is derived from an EMBL/GenBank/DDBJ whole genome shotgun (WGS) entry which is preliminary data.</text>
</comment>
<reference evidence="3" key="1">
    <citation type="journal article" date="2014" name="Int. J. Syst. Evol. Microbiol.">
        <title>Complete genome sequence of Corynebacterium casei LMG S-19264T (=DSM 44701T), isolated from a smear-ripened cheese.</title>
        <authorList>
            <consortium name="US DOE Joint Genome Institute (JGI-PGF)"/>
            <person name="Walter F."/>
            <person name="Albersmeier A."/>
            <person name="Kalinowski J."/>
            <person name="Ruckert C."/>
        </authorList>
    </citation>
    <scope>NUCLEOTIDE SEQUENCE</scope>
    <source>
        <strain evidence="3">CGMCC 1.12160</strain>
    </source>
</reference>
<comment type="similarity">
    <text evidence="1">Belongs to the UPF0161 family.</text>
</comment>
<protein>
    <recommendedName>
        <fullName evidence="1">Putative membrane protein insertion efficiency factor</fullName>
    </recommendedName>
</protein>
<dbReference type="PANTHER" id="PTHR33383:SF1">
    <property type="entry name" value="MEMBRANE PROTEIN INSERTION EFFICIENCY FACTOR-RELATED"/>
    <property type="match status" value="1"/>
</dbReference>